<name>A0ABU2F9E2_9EURY</name>
<protein>
    <recommendedName>
        <fullName evidence="4">Nuclear transport factor 2 family protein</fullName>
    </recommendedName>
</protein>
<accession>A0ABU2F9E2</accession>
<sequence>MRRRHLLGLTGTALTTAVAGCLDSGGGEPGTETGESSTPTESPTGTPEPDAAVTDPIYELWSAYNDEDAAALVTTYHPDSPSAPGESDVVFQGTVTVESTTVVSRSGDSATAEAEASISGELNESATQIFELRRHEGEWKVWSYESESDGSSEPVAPQAAFTFEFDEAATDDTETAVLGITHSGGDTIDADRLYVRGTGIVETAGASPDITAPDTDWGGATGVSDITAGTEITVGVTVDCAVRLVWEAEGSTATLATYDGPGA</sequence>
<reference evidence="2 3" key="1">
    <citation type="submission" date="2022-06" db="EMBL/GenBank/DDBJ databases">
        <title>Haloarcula sp. a new haloarchaeum isolate from saline soil.</title>
        <authorList>
            <person name="Strakova D."/>
            <person name="Galisteo C."/>
            <person name="Sanchez-Porro C."/>
            <person name="Ventosa A."/>
        </authorList>
    </citation>
    <scope>NUCLEOTIDE SEQUENCE [LARGE SCALE GENOMIC DNA]</scope>
    <source>
        <strain evidence="2 3">S1CR25-12</strain>
    </source>
</reference>
<keyword evidence="3" id="KW-1185">Reference proteome</keyword>
<evidence type="ECO:0000313" key="2">
    <source>
        <dbReference type="EMBL" id="MDS0258874.1"/>
    </source>
</evidence>
<feature type="compositionally biased region" description="Low complexity" evidence="1">
    <location>
        <begin position="30"/>
        <end position="49"/>
    </location>
</feature>
<dbReference type="PROSITE" id="PS51257">
    <property type="entry name" value="PROKAR_LIPOPROTEIN"/>
    <property type="match status" value="1"/>
</dbReference>
<dbReference type="EMBL" id="JAMQON010000001">
    <property type="protein sequence ID" value="MDS0258874.1"/>
    <property type="molecule type" value="Genomic_DNA"/>
</dbReference>
<dbReference type="RefSeq" id="WP_310918442.1">
    <property type="nucleotide sequence ID" value="NZ_JAMQON010000001.1"/>
</dbReference>
<dbReference type="Proteomes" id="UP001259659">
    <property type="component" value="Unassembled WGS sequence"/>
</dbReference>
<dbReference type="InterPro" id="IPR032710">
    <property type="entry name" value="NTF2-like_dom_sf"/>
</dbReference>
<gene>
    <name evidence="2" type="ORF">NDI56_05645</name>
</gene>
<evidence type="ECO:0000313" key="3">
    <source>
        <dbReference type="Proteomes" id="UP001259659"/>
    </source>
</evidence>
<comment type="caution">
    <text evidence="2">The sequence shown here is derived from an EMBL/GenBank/DDBJ whole genome shotgun (WGS) entry which is preliminary data.</text>
</comment>
<evidence type="ECO:0000256" key="1">
    <source>
        <dbReference type="SAM" id="MobiDB-lite"/>
    </source>
</evidence>
<feature type="region of interest" description="Disordered" evidence="1">
    <location>
        <begin position="21"/>
        <end position="52"/>
    </location>
</feature>
<proteinExistence type="predicted"/>
<dbReference type="SUPFAM" id="SSF54427">
    <property type="entry name" value="NTF2-like"/>
    <property type="match status" value="1"/>
</dbReference>
<evidence type="ECO:0008006" key="4">
    <source>
        <dbReference type="Google" id="ProtNLM"/>
    </source>
</evidence>
<organism evidence="2 3">
    <name type="scientific">Haloarcula saliterrae</name>
    <dbReference type="NCBI Taxonomy" id="2950534"/>
    <lineage>
        <taxon>Archaea</taxon>
        <taxon>Methanobacteriati</taxon>
        <taxon>Methanobacteriota</taxon>
        <taxon>Stenosarchaea group</taxon>
        <taxon>Halobacteria</taxon>
        <taxon>Halobacteriales</taxon>
        <taxon>Haloarculaceae</taxon>
        <taxon>Haloarcula</taxon>
    </lineage>
</organism>